<proteinExistence type="predicted"/>
<dbReference type="AlphaFoldDB" id="A0A547Q7Q6"/>
<protein>
    <submittedName>
        <fullName evidence="1">Alpha/beta hydrolase</fullName>
    </submittedName>
</protein>
<name>A0A547Q7Q6_9RHOB</name>
<dbReference type="RefSeq" id="WP_142833726.1">
    <property type="nucleotide sequence ID" value="NZ_VFSV01000006.1"/>
</dbReference>
<dbReference type="Gene3D" id="3.40.50.1820">
    <property type="entry name" value="alpha/beta hydrolase"/>
    <property type="match status" value="1"/>
</dbReference>
<comment type="caution">
    <text evidence="1">The sequence shown here is derived from an EMBL/GenBank/DDBJ whole genome shotgun (WGS) entry which is preliminary data.</text>
</comment>
<accession>A0A547Q7Q6</accession>
<sequence>MAKSEAKKREQREAWRQTLAEKADQDGFFREVGPLHKAIFIPQDGAMGKTLVVAFDNLDDVRQDPNRLPWAVDFISAQGWSSLGFMAHGPTWYRDEAVFDFFEELKADGFFDQFDRVAFYGTSMGGYAACAFSAVCPGATVLAVNPQACMDRDRAGWDHRYRRSWRHDYYSRYGYAPDMVKDAEKAWIFYDSRMPQDAMHAALFQSPNVIRVGCPFMGHGMLNVWRDMGILKQLVSGCINGTLSRVDVYRMLRARHDSKIYQKNVLRYLMDEKDSPRLLIRFCRAIVKKRPAPHFRNAMNEALTRIGEPTE</sequence>
<dbReference type="InterPro" id="IPR029058">
    <property type="entry name" value="AB_hydrolase_fold"/>
</dbReference>
<organism evidence="1 2">
    <name type="scientific">Palleronia caenipelagi</name>
    <dbReference type="NCBI Taxonomy" id="2489174"/>
    <lineage>
        <taxon>Bacteria</taxon>
        <taxon>Pseudomonadati</taxon>
        <taxon>Pseudomonadota</taxon>
        <taxon>Alphaproteobacteria</taxon>
        <taxon>Rhodobacterales</taxon>
        <taxon>Roseobacteraceae</taxon>
        <taxon>Palleronia</taxon>
    </lineage>
</organism>
<dbReference type="GO" id="GO:0016787">
    <property type="term" value="F:hydrolase activity"/>
    <property type="evidence" value="ECO:0007669"/>
    <property type="project" value="UniProtKB-KW"/>
</dbReference>
<dbReference type="EMBL" id="VFSV01000006">
    <property type="protein sequence ID" value="TRD22425.1"/>
    <property type="molecule type" value="Genomic_DNA"/>
</dbReference>
<dbReference type="SUPFAM" id="SSF53474">
    <property type="entry name" value="alpha/beta-Hydrolases"/>
    <property type="match status" value="1"/>
</dbReference>
<dbReference type="OrthoDB" id="1997677at2"/>
<keyword evidence="2" id="KW-1185">Reference proteome</keyword>
<dbReference type="Proteomes" id="UP000318590">
    <property type="component" value="Unassembled WGS sequence"/>
</dbReference>
<evidence type="ECO:0000313" key="1">
    <source>
        <dbReference type="EMBL" id="TRD22425.1"/>
    </source>
</evidence>
<evidence type="ECO:0000313" key="2">
    <source>
        <dbReference type="Proteomes" id="UP000318590"/>
    </source>
</evidence>
<keyword evidence="1" id="KW-0378">Hydrolase</keyword>
<reference evidence="1 2" key="1">
    <citation type="submission" date="2019-06" db="EMBL/GenBank/DDBJ databases">
        <title>Paenimaribius caenipelagi gen. nov., sp. nov., isolated from a tidal flat.</title>
        <authorList>
            <person name="Yoon J.-H."/>
        </authorList>
    </citation>
    <scope>NUCLEOTIDE SEQUENCE [LARGE SCALE GENOMIC DNA]</scope>
    <source>
        <strain evidence="1 2">JBTF-M29</strain>
    </source>
</reference>
<gene>
    <name evidence="1" type="ORF">FEV53_05035</name>
</gene>